<dbReference type="AlphaFoldDB" id="A0A501PJS6"/>
<feature type="transmembrane region" description="Helical" evidence="6">
    <location>
        <begin position="39"/>
        <end position="63"/>
    </location>
</feature>
<evidence type="ECO:0000313" key="7">
    <source>
        <dbReference type="EMBL" id="TPD60760.1"/>
    </source>
</evidence>
<feature type="transmembrane region" description="Helical" evidence="6">
    <location>
        <begin position="402"/>
        <end position="420"/>
    </location>
</feature>
<dbReference type="OrthoDB" id="3185104at2"/>
<dbReference type="EMBL" id="VFIY01000006">
    <property type="protein sequence ID" value="TPD60760.1"/>
    <property type="molecule type" value="Genomic_DNA"/>
</dbReference>
<dbReference type="RefSeq" id="WP_139940447.1">
    <property type="nucleotide sequence ID" value="NZ_JBHSYP010000008.1"/>
</dbReference>
<protein>
    <submittedName>
        <fullName evidence="7">Amino acid permease</fullName>
    </submittedName>
</protein>
<feature type="transmembrane region" description="Helical" evidence="6">
    <location>
        <begin position="84"/>
        <end position="105"/>
    </location>
</feature>
<keyword evidence="2" id="KW-1003">Cell membrane</keyword>
<evidence type="ECO:0000256" key="1">
    <source>
        <dbReference type="ARBA" id="ARBA00004651"/>
    </source>
</evidence>
<feature type="transmembrane region" description="Helical" evidence="6">
    <location>
        <begin position="7"/>
        <end position="27"/>
    </location>
</feature>
<feature type="transmembrane region" description="Helical" evidence="6">
    <location>
        <begin position="145"/>
        <end position="164"/>
    </location>
</feature>
<evidence type="ECO:0000256" key="6">
    <source>
        <dbReference type="SAM" id="Phobius"/>
    </source>
</evidence>
<comment type="caution">
    <text evidence="7">The sequence shown here is derived from an EMBL/GenBank/DDBJ whole genome shotgun (WGS) entry which is preliminary data.</text>
</comment>
<keyword evidence="5 6" id="KW-0472">Membrane</keyword>
<gene>
    <name evidence="7" type="ORF">FIV46_08540</name>
</gene>
<dbReference type="PANTHER" id="PTHR42770:SF7">
    <property type="entry name" value="MEMBRANE PROTEIN"/>
    <property type="match status" value="1"/>
</dbReference>
<dbReference type="InterPro" id="IPR002293">
    <property type="entry name" value="AA/rel_permease1"/>
</dbReference>
<feature type="transmembrane region" description="Helical" evidence="6">
    <location>
        <begin position="312"/>
        <end position="330"/>
    </location>
</feature>
<organism evidence="7 8">
    <name type="scientific">Emcibacter nanhaiensis</name>
    <dbReference type="NCBI Taxonomy" id="1505037"/>
    <lineage>
        <taxon>Bacteria</taxon>
        <taxon>Pseudomonadati</taxon>
        <taxon>Pseudomonadota</taxon>
        <taxon>Alphaproteobacteria</taxon>
        <taxon>Emcibacterales</taxon>
        <taxon>Emcibacteraceae</taxon>
        <taxon>Emcibacter</taxon>
    </lineage>
</organism>
<evidence type="ECO:0000256" key="2">
    <source>
        <dbReference type="ARBA" id="ARBA00022475"/>
    </source>
</evidence>
<feature type="transmembrane region" description="Helical" evidence="6">
    <location>
        <begin position="336"/>
        <end position="356"/>
    </location>
</feature>
<accession>A0A501PJS6</accession>
<evidence type="ECO:0000256" key="3">
    <source>
        <dbReference type="ARBA" id="ARBA00022692"/>
    </source>
</evidence>
<dbReference type="GO" id="GO:0005886">
    <property type="term" value="C:plasma membrane"/>
    <property type="evidence" value="ECO:0007669"/>
    <property type="project" value="UniProtKB-SubCell"/>
</dbReference>
<feature type="transmembrane region" description="Helical" evidence="6">
    <location>
        <begin position="184"/>
        <end position="202"/>
    </location>
</feature>
<keyword evidence="8" id="KW-1185">Reference proteome</keyword>
<feature type="transmembrane region" description="Helical" evidence="6">
    <location>
        <begin position="214"/>
        <end position="241"/>
    </location>
</feature>
<evidence type="ECO:0000256" key="5">
    <source>
        <dbReference type="ARBA" id="ARBA00023136"/>
    </source>
</evidence>
<keyword evidence="3 6" id="KW-0812">Transmembrane</keyword>
<name>A0A501PJS6_9PROT</name>
<dbReference type="InterPro" id="IPR050367">
    <property type="entry name" value="APC_superfamily"/>
</dbReference>
<dbReference type="Pfam" id="PF13520">
    <property type="entry name" value="AA_permease_2"/>
    <property type="match status" value="1"/>
</dbReference>
<sequence length="431" mass="45120">MKRELGLAGVVVTVVGYVIGASIFVLPGQLAGATGPAVVLAYGLAAVIAVFSCIVAAQLGSVFPKTGAGYVAIARLVSPMGGFVTIWLMLAVYILAIALIASGFADYFTRLFPAVNSTVAAYGVVLFFGIINLGGARRLVNLQTLLVLIFMVALVAVSLGGIAAVKAENITPFLPLGMKPVMQAVVPAFFSYGGFMVVMELAGEIRKPARTIPFGLLLSFVVVLVTYLCLSLALVGSIPWQTLATLRAPVSHLAEILFGEWGGTFVAIAAVGAAATSVNALILVASRDIIALAEAGIFSEKLRDGDGGESRARNSVILVVFFSVVALMLGQTVMEYAVWVSGVTLLYQVIIGVAMLRILAREPEAYAAAGFKLGKAGLLAGGVGVILISGLFLYFVLEGSELRIFAALAYLITGISYYLLRKRKVGIEGWV</sequence>
<dbReference type="Proteomes" id="UP000319148">
    <property type="component" value="Unassembled WGS sequence"/>
</dbReference>
<feature type="transmembrane region" description="Helical" evidence="6">
    <location>
        <begin position="261"/>
        <end position="284"/>
    </location>
</feature>
<dbReference type="Gene3D" id="1.20.1740.10">
    <property type="entry name" value="Amino acid/polyamine transporter I"/>
    <property type="match status" value="1"/>
</dbReference>
<feature type="transmembrane region" description="Helical" evidence="6">
    <location>
        <begin position="376"/>
        <end position="396"/>
    </location>
</feature>
<dbReference type="GO" id="GO:0022857">
    <property type="term" value="F:transmembrane transporter activity"/>
    <property type="evidence" value="ECO:0007669"/>
    <property type="project" value="InterPro"/>
</dbReference>
<evidence type="ECO:0000313" key="8">
    <source>
        <dbReference type="Proteomes" id="UP000319148"/>
    </source>
</evidence>
<comment type="subcellular location">
    <subcellularLocation>
        <location evidence="1">Cell membrane</location>
        <topology evidence="1">Multi-pass membrane protein</topology>
    </subcellularLocation>
</comment>
<dbReference type="PANTHER" id="PTHR42770">
    <property type="entry name" value="AMINO ACID TRANSPORTER-RELATED"/>
    <property type="match status" value="1"/>
</dbReference>
<evidence type="ECO:0000256" key="4">
    <source>
        <dbReference type="ARBA" id="ARBA00022989"/>
    </source>
</evidence>
<feature type="transmembrane region" description="Helical" evidence="6">
    <location>
        <begin position="111"/>
        <end position="133"/>
    </location>
</feature>
<reference evidence="8" key="1">
    <citation type="submission" date="2019-06" db="EMBL/GenBank/DDBJ databases">
        <title>The complete genome of Emcibacter congregatus ZYLT.</title>
        <authorList>
            <person name="Zhao Z."/>
        </authorList>
    </citation>
    <scope>NUCLEOTIDE SEQUENCE [LARGE SCALE GENOMIC DNA]</scope>
    <source>
        <strain evidence="8">MCCC 1A06723</strain>
    </source>
</reference>
<proteinExistence type="predicted"/>
<dbReference type="PIRSF" id="PIRSF006060">
    <property type="entry name" value="AA_transporter"/>
    <property type="match status" value="1"/>
</dbReference>
<keyword evidence="4 6" id="KW-1133">Transmembrane helix</keyword>